<gene>
    <name evidence="1" type="ORF">D1222_08040</name>
</gene>
<keyword evidence="2" id="KW-1185">Reference proteome</keyword>
<evidence type="ECO:0000313" key="1">
    <source>
        <dbReference type="EMBL" id="RIJ32164.1"/>
    </source>
</evidence>
<evidence type="ECO:0000313" key="2">
    <source>
        <dbReference type="Proteomes" id="UP000265845"/>
    </source>
</evidence>
<sequence length="237" mass="26548">MSQAPATALFDVDNYLAINEARWTIAQRVLKALRTGGMALDTAYDFGAGPGWFAKRLMDSQLDVVALEGREDVAQAGRERAPGCEFSVLDFDNCATSDALPARDFSLSFGILYHLENPLRALRMMGAMTGKAMLLETMIVPDSDFVGRIARENPNATQGIQPLATILSRAALERGMWAAGFSHVYECKLPVEHDDFRDLKTRHPRRGIWLLTRDDVSVEGFEPLQIEEPRRANYWRK</sequence>
<reference evidence="1 2" key="1">
    <citation type="submission" date="2018-08" db="EMBL/GenBank/DDBJ databases">
        <title>Henriciella mobilis sp. nov., isolated from seawater.</title>
        <authorList>
            <person name="Cheng H."/>
            <person name="Wu Y.-H."/>
            <person name="Xu X.-W."/>
            <person name="Guo L.-L."/>
        </authorList>
    </citation>
    <scope>NUCLEOTIDE SEQUENCE [LARGE SCALE GENOMIC DNA]</scope>
    <source>
        <strain evidence="1 2">CCUG67844</strain>
    </source>
</reference>
<dbReference type="SUPFAM" id="SSF53335">
    <property type="entry name" value="S-adenosyl-L-methionine-dependent methyltransferases"/>
    <property type="match status" value="1"/>
</dbReference>
<name>A0A399RPM4_9PROT</name>
<evidence type="ECO:0008006" key="3">
    <source>
        <dbReference type="Google" id="ProtNLM"/>
    </source>
</evidence>
<dbReference type="AlphaFoldDB" id="A0A399RPM4"/>
<protein>
    <recommendedName>
        <fullName evidence="3">Class I SAM-dependent methyltransferase</fullName>
    </recommendedName>
</protein>
<dbReference type="OrthoDB" id="9765084at2"/>
<dbReference type="Proteomes" id="UP000265845">
    <property type="component" value="Unassembled WGS sequence"/>
</dbReference>
<dbReference type="Gene3D" id="3.40.50.150">
    <property type="entry name" value="Vaccinia Virus protein VP39"/>
    <property type="match status" value="1"/>
</dbReference>
<dbReference type="InterPro" id="IPR029063">
    <property type="entry name" value="SAM-dependent_MTases_sf"/>
</dbReference>
<proteinExistence type="predicted"/>
<dbReference type="EMBL" id="QWGA01000003">
    <property type="protein sequence ID" value="RIJ32164.1"/>
    <property type="molecule type" value="Genomic_DNA"/>
</dbReference>
<accession>A0A399RPM4</accession>
<organism evidence="1 2">
    <name type="scientific">Henriciella algicola</name>
    <dbReference type="NCBI Taxonomy" id="1608422"/>
    <lineage>
        <taxon>Bacteria</taxon>
        <taxon>Pseudomonadati</taxon>
        <taxon>Pseudomonadota</taxon>
        <taxon>Alphaproteobacteria</taxon>
        <taxon>Hyphomonadales</taxon>
        <taxon>Hyphomonadaceae</taxon>
        <taxon>Henriciella</taxon>
    </lineage>
</organism>
<dbReference type="RefSeq" id="WP_119453649.1">
    <property type="nucleotide sequence ID" value="NZ_QWGA01000003.1"/>
</dbReference>
<comment type="caution">
    <text evidence="1">The sequence shown here is derived from an EMBL/GenBank/DDBJ whole genome shotgun (WGS) entry which is preliminary data.</text>
</comment>